<dbReference type="Pfam" id="PF10604">
    <property type="entry name" value="Polyketide_cyc2"/>
    <property type="match status" value="1"/>
</dbReference>
<dbReference type="Proteomes" id="UP000034947">
    <property type="component" value="Unassembled WGS sequence"/>
</dbReference>
<dbReference type="InterPro" id="IPR023393">
    <property type="entry name" value="START-like_dom_sf"/>
</dbReference>
<dbReference type="EMBL" id="JYKN01001956">
    <property type="protein sequence ID" value="KKK18206.1"/>
    <property type="molecule type" value="Genomic_DNA"/>
</dbReference>
<dbReference type="OrthoDB" id="509124at2759"/>
<sequence length="160" mass="17901">MYIVSATTEIAAPPATVRAKLLDFKSIPTYSPNGFIRSITPVADKLPPSLEAGDQLKCVVGYGKMKFTSSVLENSPSKFSWSGSFLGIFIGEHMFRFEEVPGDKNRTRFVHEEHFTGLISFLIGENAIARSLGMRADTQKGFEEYNRDFKAWVEREDPAN</sequence>
<evidence type="ECO:0000313" key="1">
    <source>
        <dbReference type="EMBL" id="KKK18206.1"/>
    </source>
</evidence>
<organism evidence="1 2">
    <name type="scientific">Aspergillus ochraceoroseus</name>
    <dbReference type="NCBI Taxonomy" id="138278"/>
    <lineage>
        <taxon>Eukaryota</taxon>
        <taxon>Fungi</taxon>
        <taxon>Dikarya</taxon>
        <taxon>Ascomycota</taxon>
        <taxon>Pezizomycotina</taxon>
        <taxon>Eurotiomycetes</taxon>
        <taxon>Eurotiomycetidae</taxon>
        <taxon>Eurotiales</taxon>
        <taxon>Aspergillaceae</taxon>
        <taxon>Aspergillus</taxon>
        <taxon>Aspergillus subgen. Nidulantes</taxon>
    </lineage>
</organism>
<dbReference type="PANTHER" id="PTHR36166:SF1">
    <property type="entry name" value="SRPBCC DOMAIN-CONTAINING PROTEIN"/>
    <property type="match status" value="1"/>
</dbReference>
<proteinExistence type="predicted"/>
<dbReference type="VEuPathDB" id="FungiDB:P175DRAFT_0434154"/>
<evidence type="ECO:0000313" key="2">
    <source>
        <dbReference type="Proteomes" id="UP000034947"/>
    </source>
</evidence>
<name>A0A0F8V5H1_9EURO</name>
<dbReference type="InterPro" id="IPR019587">
    <property type="entry name" value="Polyketide_cyclase/dehydratase"/>
</dbReference>
<dbReference type="Gene3D" id="3.30.530.20">
    <property type="match status" value="1"/>
</dbReference>
<dbReference type="SUPFAM" id="SSF55961">
    <property type="entry name" value="Bet v1-like"/>
    <property type="match status" value="1"/>
</dbReference>
<gene>
    <name evidence="1" type="ORF">AOCH_001931</name>
</gene>
<reference evidence="1 2" key="1">
    <citation type="submission" date="2015-02" db="EMBL/GenBank/DDBJ databases">
        <title>Draft Genome Sequences of Two Closely-Related Aflatoxigenic Aspergillus Species Obtained from the Cote d'Ivoire.</title>
        <authorList>
            <person name="Moore G.G."/>
            <person name="Beltz S.B."/>
            <person name="Mack B.M."/>
        </authorList>
    </citation>
    <scope>NUCLEOTIDE SEQUENCE [LARGE SCALE GENOMIC DNA]</scope>
    <source>
        <strain evidence="1 2">SRRC1432</strain>
    </source>
</reference>
<protein>
    <submittedName>
        <fullName evidence="1">Uncharacterized protein</fullName>
    </submittedName>
</protein>
<comment type="caution">
    <text evidence="1">The sequence shown here is derived from an EMBL/GenBank/DDBJ whole genome shotgun (WGS) entry which is preliminary data.</text>
</comment>
<dbReference type="PANTHER" id="PTHR36166">
    <property type="entry name" value="CHROMOSOME 9, WHOLE GENOME SHOTGUN SEQUENCE"/>
    <property type="match status" value="1"/>
</dbReference>
<keyword evidence="2" id="KW-1185">Reference proteome</keyword>
<accession>A0A0F8V5H1</accession>
<dbReference type="AlphaFoldDB" id="A0A0F8V5H1"/>
<dbReference type="CDD" id="cd07822">
    <property type="entry name" value="SRPBCC_4"/>
    <property type="match status" value="1"/>
</dbReference>